<protein>
    <submittedName>
        <fullName evidence="1">Uncharacterized protein</fullName>
    </submittedName>
</protein>
<dbReference type="EMBL" id="IACM01005225">
    <property type="protein sequence ID" value="LAB18605.1"/>
    <property type="molecule type" value="Transcribed_RNA"/>
</dbReference>
<accession>A0A2D4LC91</accession>
<dbReference type="EMBL" id="IACM01005227">
    <property type="protein sequence ID" value="LAB18610.1"/>
    <property type="molecule type" value="Transcribed_RNA"/>
</dbReference>
<evidence type="ECO:0000313" key="1">
    <source>
        <dbReference type="EMBL" id="LAB18605.1"/>
    </source>
</evidence>
<reference evidence="1" key="2">
    <citation type="submission" date="2017-11" db="EMBL/GenBank/DDBJ databases">
        <title>Coralsnake Venomics: Analyses of Venom Gland Transcriptomes and Proteomes of Six Brazilian Taxa.</title>
        <authorList>
            <person name="Aird S.D."/>
            <person name="Jorge da Silva N."/>
            <person name="Qiu L."/>
            <person name="Villar-Briones A."/>
            <person name="Aparecida-Saddi V."/>
            <person name="Campos-Telles M.P."/>
            <person name="Grau M."/>
            <person name="Mikheyev A.S."/>
        </authorList>
    </citation>
    <scope>NUCLEOTIDE SEQUENCE</scope>
    <source>
        <tissue evidence="1">Venom_gland</tissue>
    </source>
</reference>
<proteinExistence type="predicted"/>
<dbReference type="AlphaFoldDB" id="A0A2D4LC91"/>
<sequence>MISSWRDWISNDCIFLKGNRGKEPFPTSWQLAFHNDLPNAVVGRYAVFCCSHVELEIFDVYFHFFFFQNNGVFDISDHSISTPETLELHTTFHVKFCLVKPNVGFFNQWNDLILSC</sequence>
<dbReference type="EMBL" id="IACM01005226">
    <property type="protein sequence ID" value="LAB18607.1"/>
    <property type="molecule type" value="Transcribed_RNA"/>
</dbReference>
<name>A0A2D4LC91_9SAUR</name>
<reference evidence="1" key="1">
    <citation type="submission" date="2017-07" db="EMBL/GenBank/DDBJ databases">
        <authorList>
            <person name="Mikheyev A."/>
            <person name="Grau M."/>
        </authorList>
    </citation>
    <scope>NUCLEOTIDE SEQUENCE</scope>
    <source>
        <tissue evidence="1">Venom_gland</tissue>
    </source>
</reference>
<organism evidence="1">
    <name type="scientific">Micrurus spixii</name>
    <name type="common">Amazon coral snake</name>
    <dbReference type="NCBI Taxonomy" id="129469"/>
    <lineage>
        <taxon>Eukaryota</taxon>
        <taxon>Metazoa</taxon>
        <taxon>Chordata</taxon>
        <taxon>Craniata</taxon>
        <taxon>Vertebrata</taxon>
        <taxon>Euteleostomi</taxon>
        <taxon>Lepidosauria</taxon>
        <taxon>Squamata</taxon>
        <taxon>Bifurcata</taxon>
        <taxon>Unidentata</taxon>
        <taxon>Episquamata</taxon>
        <taxon>Toxicofera</taxon>
        <taxon>Serpentes</taxon>
        <taxon>Colubroidea</taxon>
        <taxon>Elapidae</taxon>
        <taxon>Elapinae</taxon>
        <taxon>Micrurus</taxon>
    </lineage>
</organism>